<dbReference type="InterPro" id="IPR010259">
    <property type="entry name" value="S8pro/Inhibitor_I9"/>
</dbReference>
<evidence type="ECO:0000313" key="14">
    <source>
        <dbReference type="Proteomes" id="UP000683575"/>
    </source>
</evidence>
<comment type="similarity">
    <text evidence="1 6">Belongs to the peptidase S8 family.</text>
</comment>
<feature type="active site" description="Charge relay system" evidence="6">
    <location>
        <position position="267"/>
    </location>
</feature>
<keyword evidence="14" id="KW-1185">Reference proteome</keyword>
<dbReference type="PROSITE" id="PS00136">
    <property type="entry name" value="SUBTILASE_ASP"/>
    <property type="match status" value="1"/>
</dbReference>
<dbReference type="CDD" id="cd02120">
    <property type="entry name" value="PA_subtilisin_like"/>
    <property type="match status" value="1"/>
</dbReference>
<feature type="region of interest" description="Disordered" evidence="7">
    <location>
        <begin position="521"/>
        <end position="545"/>
    </location>
</feature>
<evidence type="ECO:0000313" key="13">
    <source>
        <dbReference type="EMBL" id="QWZ08229.1"/>
    </source>
</evidence>
<dbReference type="InterPro" id="IPR006311">
    <property type="entry name" value="TAT_signal"/>
</dbReference>
<accession>A0A975SZR3</accession>
<evidence type="ECO:0000256" key="5">
    <source>
        <dbReference type="ARBA" id="ARBA00022825"/>
    </source>
</evidence>
<dbReference type="AlphaFoldDB" id="A0A975SZR3"/>
<feature type="domain" description="PA" evidence="10">
    <location>
        <begin position="441"/>
        <end position="511"/>
    </location>
</feature>
<feature type="region of interest" description="Disordered" evidence="7">
    <location>
        <begin position="776"/>
        <end position="796"/>
    </location>
</feature>
<protein>
    <submittedName>
        <fullName evidence="13">S8 family serine peptidase</fullName>
    </submittedName>
</protein>
<feature type="domain" description="Peptidase S8/S53" evidence="9">
    <location>
        <begin position="183"/>
        <end position="630"/>
    </location>
</feature>
<evidence type="ECO:0000256" key="6">
    <source>
        <dbReference type="PROSITE-ProRule" id="PRU01240"/>
    </source>
</evidence>
<dbReference type="InterPro" id="IPR023827">
    <property type="entry name" value="Peptidase_S8_Asp-AS"/>
</dbReference>
<gene>
    <name evidence="13" type="ORF">KRR39_23395</name>
</gene>
<name>A0A975SZR3_9ACTN</name>
<dbReference type="InterPro" id="IPR022398">
    <property type="entry name" value="Peptidase_S8_His-AS"/>
</dbReference>
<dbReference type="PROSITE" id="PS00138">
    <property type="entry name" value="SUBTILASE_SER"/>
    <property type="match status" value="1"/>
</dbReference>
<dbReference type="InterPro" id="IPR000209">
    <property type="entry name" value="Peptidase_S8/S53_dom"/>
</dbReference>
<feature type="signal peptide" evidence="8">
    <location>
        <begin position="1"/>
        <end position="34"/>
    </location>
</feature>
<dbReference type="GO" id="GO:0006508">
    <property type="term" value="P:proteolysis"/>
    <property type="evidence" value="ECO:0007669"/>
    <property type="project" value="UniProtKB-KW"/>
</dbReference>
<reference evidence="13" key="1">
    <citation type="submission" date="2021-06" db="EMBL/GenBank/DDBJ databases">
        <title>Complete genome sequence of Nocardioides sp. G188.</title>
        <authorList>
            <person name="Im W.-T."/>
        </authorList>
    </citation>
    <scope>NUCLEOTIDE SEQUENCE</scope>
    <source>
        <strain evidence="13">G188</strain>
    </source>
</reference>
<evidence type="ECO:0000256" key="7">
    <source>
        <dbReference type="SAM" id="MobiDB-lite"/>
    </source>
</evidence>
<dbReference type="Proteomes" id="UP000683575">
    <property type="component" value="Chromosome"/>
</dbReference>
<keyword evidence="5 6" id="KW-0720">Serine protease</keyword>
<dbReference type="Pfam" id="PF00082">
    <property type="entry name" value="Peptidase_S8"/>
    <property type="match status" value="1"/>
</dbReference>
<organism evidence="13 14">
    <name type="scientific">Nocardioides panacis</name>
    <dbReference type="NCBI Taxonomy" id="2849501"/>
    <lineage>
        <taxon>Bacteria</taxon>
        <taxon>Bacillati</taxon>
        <taxon>Actinomycetota</taxon>
        <taxon>Actinomycetes</taxon>
        <taxon>Propionibacteriales</taxon>
        <taxon>Nocardioidaceae</taxon>
        <taxon>Nocardioides</taxon>
    </lineage>
</organism>
<dbReference type="PROSITE" id="PS51892">
    <property type="entry name" value="SUBTILASE"/>
    <property type="match status" value="1"/>
</dbReference>
<dbReference type="PROSITE" id="PS51318">
    <property type="entry name" value="TAT"/>
    <property type="match status" value="1"/>
</dbReference>
<evidence type="ECO:0000259" key="12">
    <source>
        <dbReference type="Pfam" id="PF17766"/>
    </source>
</evidence>
<dbReference type="InterPro" id="IPR041469">
    <property type="entry name" value="Subtilisin-like_FN3"/>
</dbReference>
<evidence type="ECO:0000256" key="2">
    <source>
        <dbReference type="ARBA" id="ARBA00022670"/>
    </source>
</evidence>
<evidence type="ECO:0000259" key="9">
    <source>
        <dbReference type="Pfam" id="PF00082"/>
    </source>
</evidence>
<keyword evidence="4 6" id="KW-0378">Hydrolase</keyword>
<dbReference type="KEGG" id="nps:KRR39_23395"/>
<dbReference type="Pfam" id="PF17766">
    <property type="entry name" value="fn3_6"/>
    <property type="match status" value="1"/>
</dbReference>
<dbReference type="InterPro" id="IPR023828">
    <property type="entry name" value="Peptidase_S8_Ser-AS"/>
</dbReference>
<evidence type="ECO:0000256" key="4">
    <source>
        <dbReference type="ARBA" id="ARBA00022801"/>
    </source>
</evidence>
<evidence type="ECO:0000259" key="10">
    <source>
        <dbReference type="Pfam" id="PF02225"/>
    </source>
</evidence>
<evidence type="ECO:0000256" key="8">
    <source>
        <dbReference type="SAM" id="SignalP"/>
    </source>
</evidence>
<evidence type="ECO:0000256" key="1">
    <source>
        <dbReference type="ARBA" id="ARBA00011073"/>
    </source>
</evidence>
<dbReference type="PROSITE" id="PS00137">
    <property type="entry name" value="SUBTILASE_HIS"/>
    <property type="match status" value="1"/>
</dbReference>
<keyword evidence="3 8" id="KW-0732">Signal</keyword>
<feature type="active site" description="Charge relay system" evidence="6">
    <location>
        <position position="192"/>
    </location>
</feature>
<keyword evidence="2 6" id="KW-0645">Protease</keyword>
<dbReference type="PANTHER" id="PTHR10795">
    <property type="entry name" value="PROPROTEIN CONVERTASE SUBTILISIN/KEXIN"/>
    <property type="match status" value="1"/>
</dbReference>
<evidence type="ECO:0000256" key="3">
    <source>
        <dbReference type="ARBA" id="ARBA00022729"/>
    </source>
</evidence>
<feature type="domain" description="Subtilisin-like protease fibronectin type-III" evidence="12">
    <location>
        <begin position="670"/>
        <end position="765"/>
    </location>
</feature>
<dbReference type="RefSeq" id="WP_216939738.1">
    <property type="nucleotide sequence ID" value="NZ_CP077062.1"/>
</dbReference>
<dbReference type="EMBL" id="CP077062">
    <property type="protein sequence ID" value="QWZ08229.1"/>
    <property type="molecule type" value="Genomic_DNA"/>
</dbReference>
<sequence>MFPRTHLVRRAAALAAGSALLTAGLAAAPGTAAAKGTIPDPLRATAPGVYVVTLTAPPAASYAATRPTGGARFDRARPAVTAYTARLTAEQDRVVHALGDPAVLYRYSTALNGFAATLTSDQVRQARVTPGVTLVERSTKQHVDRVRSSAAAAPVVGSSSRNLLGLAGPDGVWARHGGPQRAGHGVVVGVVDTGIWPDNPSFSGLPQRTPGTAPQLPGFHGACAAGEEWAPEDCNDKVVSARWFVSGFGEENVAGAEYLSPRDGTGHGSHVASTAAGDHDVRVEVDGQRFGTTSGMAPAARLAVYKACWTAPDPSQDGCTTADTVAAVDQAVSDGVDVLNYSVSGSRRVDDAVERAFLGAATAGVFVATSAGNDGPAADSVGHVSPWVTTVAASTHHVFQGAVRLGDGRSFVGAMVSDQPVRSTRLVLGADVAAPGATPDSARLCEAGSLDAARTQGRIVVCDRGDGARVDKSATVATAGGAGMVLANTRPQSTDADVHAVPTVHLDLTASAAVRAYARQPGATARLDPRDRSDSRVPTAAGFSGRGPALEAGGDVLKPDLTAPGVGVLGAVAPASDSGRSWDLASGTSASAPHVAGLAAFIAGVHPDWSVSRIKSAMMTTAYDLHGPHGPLVEGAGHVDPSAFLDPGLVFDTPASSWQRYVAGRIDASDVNAPSLAIGDLVGPTTVTRTVTNVSSRRESYSVRKRGLADVDVQAFPATVRLRPGQSRTVRLRITARPSATVDRDVTGWLVWRGDRHRVRIPVAVRPTVVAAPRQVTGSGASGSVSVTGRSGNGRTVKLRSSGLVPATTTPLALTPGPFDVTAPAADAATASRQVTVPAGTDVARFTTASGAAGDDVDLYVYRDGVLVDGSTGSSPEAEVTLTDPAPGSYTVYVHAASAENGSTVAGALQTWVVPGSGAAPVTLSTDAVGFAPGQRFRYSASWVGLDAATSYLGVLTYGDTAARTLLAVN</sequence>
<feature type="chain" id="PRO_5037432638" evidence="8">
    <location>
        <begin position="35"/>
        <end position="970"/>
    </location>
</feature>
<feature type="active site" description="Charge relay system" evidence="6">
    <location>
        <position position="589"/>
    </location>
</feature>
<feature type="compositionally biased region" description="Low complexity" evidence="7">
    <location>
        <begin position="776"/>
        <end position="795"/>
    </location>
</feature>
<evidence type="ECO:0000259" key="11">
    <source>
        <dbReference type="Pfam" id="PF05922"/>
    </source>
</evidence>
<dbReference type="Pfam" id="PF02225">
    <property type="entry name" value="PA"/>
    <property type="match status" value="1"/>
</dbReference>
<dbReference type="InterPro" id="IPR003137">
    <property type="entry name" value="PA_domain"/>
</dbReference>
<dbReference type="Pfam" id="PF05922">
    <property type="entry name" value="Inhibitor_I9"/>
    <property type="match status" value="1"/>
</dbReference>
<feature type="domain" description="Inhibitor I9" evidence="11">
    <location>
        <begin position="94"/>
        <end position="141"/>
    </location>
</feature>
<dbReference type="GO" id="GO:0004252">
    <property type="term" value="F:serine-type endopeptidase activity"/>
    <property type="evidence" value="ECO:0007669"/>
    <property type="project" value="UniProtKB-UniRule"/>
</dbReference>
<proteinExistence type="inferred from homology"/>
<dbReference type="InterPro" id="IPR045051">
    <property type="entry name" value="SBT"/>
</dbReference>